<sequence>MLVHQARRLNSPCFIVTNHDSCFLPNFLMTNSDGQKEEVKFDRVLCDVVCSGDATLRKNPDIWLKWNQGQALNLHGVQFRLAKRGAELLAIGGKMVYSTCSLNPVENEAVLHRLIKDSEGALEIVDSASLVPGLKYIPGLTTWDLASKEIECFKSFEDVPEKYHTIIRPQMFPPSPEDASKYNLEKCIRILPHFQNTGGFFVASIVKKSYLPWEKEAKKQEASKSDEQTEQTSTESEKSNSTEPQRKKRRLFHGYKEDPYVFLTPEDLAWSQLKNFYKLSDEFNPLCLLTRSVSEKKKNIYFCSEQIRDLLLCNESSVKIINTGVKTFVRCDNRNMECPFRLANEGLPNINFMIGECRRLNICKDDLIILLNNTDPTKPPPLATLTEETQENVKSLGAGSCVLKYSDDKLTVSLVGWRGQTSLRAYVDTNDTVHILRLLGADLSKYGKFN</sequence>
<dbReference type="InterPro" id="IPR029063">
    <property type="entry name" value="SAM-dependent_MTases_sf"/>
</dbReference>
<dbReference type="Gene3D" id="3.40.50.150">
    <property type="entry name" value="Vaccinia Virus protein VP39"/>
    <property type="match status" value="1"/>
</dbReference>
<evidence type="ECO:0000313" key="14">
    <source>
        <dbReference type="Proteomes" id="UP001151699"/>
    </source>
</evidence>
<reference evidence="13" key="1">
    <citation type="submission" date="2022-07" db="EMBL/GenBank/DDBJ databases">
        <authorList>
            <person name="Trinca V."/>
            <person name="Uliana J.V.C."/>
            <person name="Torres T.T."/>
            <person name="Ward R.J."/>
            <person name="Monesi N."/>
        </authorList>
    </citation>
    <scope>NUCLEOTIDE SEQUENCE</scope>
    <source>
        <strain evidence="13">HSMRA1968</strain>
        <tissue evidence="13">Whole embryos</tissue>
    </source>
</reference>
<evidence type="ECO:0000256" key="6">
    <source>
        <dbReference type="ARBA" id="ARBA00022691"/>
    </source>
</evidence>
<dbReference type="GO" id="GO:0030488">
    <property type="term" value="P:tRNA methylation"/>
    <property type="evidence" value="ECO:0007669"/>
    <property type="project" value="UniProtKB-ARBA"/>
</dbReference>
<comment type="subcellular location">
    <subcellularLocation>
        <location evidence="1">Nucleus</location>
    </subcellularLocation>
</comment>
<dbReference type="PRINTS" id="PR02008">
    <property type="entry name" value="RCMTFAMILY"/>
</dbReference>
<dbReference type="EC" id="2.1.1.203" evidence="2"/>
<proteinExistence type="inferred from homology"/>
<dbReference type="SUPFAM" id="SSF53335">
    <property type="entry name" value="S-adenosyl-L-methionine-dependent methyltransferases"/>
    <property type="match status" value="1"/>
</dbReference>
<dbReference type="Pfam" id="PF01189">
    <property type="entry name" value="Methyltr_RsmB-F"/>
    <property type="match status" value="1"/>
</dbReference>
<gene>
    <name evidence="13" type="primary">Nsun2_1</name>
    <name evidence="13" type="ORF">Bhyg_04352</name>
</gene>
<evidence type="ECO:0000256" key="4">
    <source>
        <dbReference type="ARBA" id="ARBA00022603"/>
    </source>
</evidence>
<feature type="binding site" evidence="10">
    <location>
        <position position="20"/>
    </location>
    <ligand>
        <name>S-adenosyl-L-methionine</name>
        <dbReference type="ChEBI" id="CHEBI:59789"/>
    </ligand>
</feature>
<feature type="active site" description="Nucleophile" evidence="10">
    <location>
        <position position="100"/>
    </location>
</feature>
<evidence type="ECO:0000313" key="13">
    <source>
        <dbReference type="EMBL" id="KAJ6649119.1"/>
    </source>
</evidence>
<dbReference type="GO" id="GO:0016428">
    <property type="term" value="F:tRNA (cytidine-5-)-methyltransferase activity"/>
    <property type="evidence" value="ECO:0007669"/>
    <property type="project" value="InterPro"/>
</dbReference>
<comment type="similarity">
    <text evidence="10">Belongs to the class I-like SAM-binding methyltransferase superfamily. RsmB/NOP family.</text>
</comment>
<dbReference type="Pfam" id="PF25378">
    <property type="entry name" value="PUA_NSUN2"/>
    <property type="match status" value="1"/>
</dbReference>
<evidence type="ECO:0000256" key="7">
    <source>
        <dbReference type="ARBA" id="ARBA00022694"/>
    </source>
</evidence>
<dbReference type="InterPro" id="IPR057285">
    <property type="entry name" value="Pre-PUA_NSUN2"/>
</dbReference>
<keyword evidence="8 10" id="KW-0694">RNA-binding</keyword>
<feature type="binding site" evidence="10">
    <location>
        <position position="47"/>
    </location>
    <ligand>
        <name>S-adenosyl-L-methionine</name>
        <dbReference type="ChEBI" id="CHEBI:59789"/>
    </ligand>
</feature>
<evidence type="ECO:0000256" key="3">
    <source>
        <dbReference type="ARBA" id="ARBA00022555"/>
    </source>
</evidence>
<feature type="domain" description="SAM-dependent MTase RsmB/NOP-type" evidence="12">
    <location>
        <begin position="1"/>
        <end position="208"/>
    </location>
</feature>
<evidence type="ECO:0000256" key="2">
    <source>
        <dbReference type="ARBA" id="ARBA00012629"/>
    </source>
</evidence>
<comment type="caution">
    <text evidence="10">Lacks conserved residue(s) required for the propagation of feature annotation.</text>
</comment>
<dbReference type="GO" id="GO:0005737">
    <property type="term" value="C:cytoplasm"/>
    <property type="evidence" value="ECO:0007669"/>
    <property type="project" value="TreeGrafter"/>
</dbReference>
<protein>
    <recommendedName>
        <fullName evidence="2">tRNA (cytosine(34)-C(5))-methyltransferase</fullName>
        <ecNumber evidence="2">2.1.1.203</ecNumber>
    </recommendedName>
</protein>
<keyword evidence="3" id="KW-0820">tRNA-binding</keyword>
<accession>A0A9Q0S8A4</accession>
<dbReference type="PANTHER" id="PTHR22808">
    <property type="entry name" value="NCL1 YEAST -RELATED NOL1/NOP2/FMU SUN DOMAIN-CONTAINING"/>
    <property type="match status" value="1"/>
</dbReference>
<evidence type="ECO:0000256" key="5">
    <source>
        <dbReference type="ARBA" id="ARBA00022679"/>
    </source>
</evidence>
<keyword evidence="5 10" id="KW-0808">Transferase</keyword>
<evidence type="ECO:0000256" key="8">
    <source>
        <dbReference type="ARBA" id="ARBA00022884"/>
    </source>
</evidence>
<dbReference type="Pfam" id="PF25376">
    <property type="entry name" value="Pre-PUA_NSUN2"/>
    <property type="match status" value="1"/>
</dbReference>
<comment type="caution">
    <text evidence="13">The sequence shown here is derived from an EMBL/GenBank/DDBJ whole genome shotgun (WGS) entry which is preliminary data.</text>
</comment>
<evidence type="ECO:0000256" key="11">
    <source>
        <dbReference type="SAM" id="MobiDB-lite"/>
    </source>
</evidence>
<evidence type="ECO:0000259" key="12">
    <source>
        <dbReference type="PROSITE" id="PS51686"/>
    </source>
</evidence>
<dbReference type="OrthoDB" id="6093671at2759"/>
<dbReference type="InterPro" id="IPR057286">
    <property type="entry name" value="PUA_NSUN2"/>
</dbReference>
<dbReference type="EMBL" id="WJQU01000001">
    <property type="protein sequence ID" value="KAJ6649119.1"/>
    <property type="molecule type" value="Genomic_DNA"/>
</dbReference>
<dbReference type="PROSITE" id="PS51686">
    <property type="entry name" value="SAM_MT_RSMB_NOP"/>
    <property type="match status" value="1"/>
</dbReference>
<dbReference type="GO" id="GO:0000049">
    <property type="term" value="F:tRNA binding"/>
    <property type="evidence" value="ECO:0007669"/>
    <property type="project" value="UniProtKB-KW"/>
</dbReference>
<keyword evidence="4 10" id="KW-0489">Methyltransferase</keyword>
<dbReference type="AlphaFoldDB" id="A0A9Q0S8A4"/>
<keyword evidence="7" id="KW-0819">tRNA processing</keyword>
<dbReference type="GO" id="GO:0005634">
    <property type="term" value="C:nucleus"/>
    <property type="evidence" value="ECO:0007669"/>
    <property type="project" value="UniProtKB-SubCell"/>
</dbReference>
<dbReference type="InterPro" id="IPR049560">
    <property type="entry name" value="MeTrfase_RsmB-F_NOP2_cat"/>
</dbReference>
<keyword evidence="9" id="KW-0539">Nucleus</keyword>
<keyword evidence="6 10" id="KW-0949">S-adenosyl-L-methionine</keyword>
<dbReference type="InterPro" id="IPR023267">
    <property type="entry name" value="RCMT"/>
</dbReference>
<evidence type="ECO:0000256" key="9">
    <source>
        <dbReference type="ARBA" id="ARBA00023242"/>
    </source>
</evidence>
<dbReference type="Proteomes" id="UP001151699">
    <property type="component" value="Chromosome A"/>
</dbReference>
<feature type="region of interest" description="Disordered" evidence="11">
    <location>
        <begin position="219"/>
        <end position="249"/>
    </location>
</feature>
<dbReference type="PANTHER" id="PTHR22808:SF1">
    <property type="entry name" value="RNA CYTOSINE-C(5)-METHYLTRANSFERASE NSUN2-RELATED"/>
    <property type="match status" value="1"/>
</dbReference>
<evidence type="ECO:0000256" key="10">
    <source>
        <dbReference type="PROSITE-ProRule" id="PRU01023"/>
    </source>
</evidence>
<organism evidence="13 14">
    <name type="scientific">Pseudolycoriella hygida</name>
    <dbReference type="NCBI Taxonomy" id="35572"/>
    <lineage>
        <taxon>Eukaryota</taxon>
        <taxon>Metazoa</taxon>
        <taxon>Ecdysozoa</taxon>
        <taxon>Arthropoda</taxon>
        <taxon>Hexapoda</taxon>
        <taxon>Insecta</taxon>
        <taxon>Pterygota</taxon>
        <taxon>Neoptera</taxon>
        <taxon>Endopterygota</taxon>
        <taxon>Diptera</taxon>
        <taxon>Nematocera</taxon>
        <taxon>Sciaroidea</taxon>
        <taxon>Sciaridae</taxon>
        <taxon>Pseudolycoriella</taxon>
    </lineage>
</organism>
<dbReference type="InterPro" id="IPR023270">
    <property type="entry name" value="RCMT_NCL1"/>
</dbReference>
<dbReference type="PRINTS" id="PR02011">
    <property type="entry name" value="RCMTNCL1"/>
</dbReference>
<keyword evidence="14" id="KW-1185">Reference proteome</keyword>
<name>A0A9Q0S8A4_9DIPT</name>
<evidence type="ECO:0000256" key="1">
    <source>
        <dbReference type="ARBA" id="ARBA00004123"/>
    </source>
</evidence>
<dbReference type="InterPro" id="IPR001678">
    <property type="entry name" value="MeTrfase_RsmB-F_NOP2_dom"/>
</dbReference>